<proteinExistence type="predicted"/>
<dbReference type="AlphaFoldDB" id="A0A199URU5"/>
<protein>
    <submittedName>
        <fullName evidence="3">F-box/LRR-repeat protein 3</fullName>
    </submittedName>
</protein>
<dbReference type="InterPro" id="IPR057207">
    <property type="entry name" value="FBXL15_LRR"/>
</dbReference>
<feature type="domain" description="F-box/LRR-repeat protein 15-like leucin rich repeat" evidence="2">
    <location>
        <begin position="528"/>
        <end position="604"/>
    </location>
</feature>
<evidence type="ECO:0000256" key="1">
    <source>
        <dbReference type="SAM" id="MobiDB-lite"/>
    </source>
</evidence>
<dbReference type="InterPro" id="IPR001611">
    <property type="entry name" value="Leu-rich_rpt"/>
</dbReference>
<gene>
    <name evidence="3" type="ORF">ACMD2_24686</name>
</gene>
<dbReference type="GO" id="GO:0031146">
    <property type="term" value="P:SCF-dependent proteasomal ubiquitin-dependent protein catabolic process"/>
    <property type="evidence" value="ECO:0007669"/>
    <property type="project" value="TreeGrafter"/>
</dbReference>
<dbReference type="STRING" id="4615.A0A199URU5"/>
<dbReference type="EMBL" id="LSRQ01005508">
    <property type="protein sequence ID" value="OAY67523.1"/>
    <property type="molecule type" value="Genomic_DNA"/>
</dbReference>
<dbReference type="InterPro" id="IPR032675">
    <property type="entry name" value="LRR_dom_sf"/>
</dbReference>
<evidence type="ECO:0000313" key="4">
    <source>
        <dbReference type="Proteomes" id="UP000092600"/>
    </source>
</evidence>
<dbReference type="Pfam" id="PF13516">
    <property type="entry name" value="LRR_6"/>
    <property type="match status" value="2"/>
</dbReference>
<dbReference type="SMART" id="SM00367">
    <property type="entry name" value="LRR_CC"/>
    <property type="match status" value="18"/>
</dbReference>
<evidence type="ECO:0000313" key="3">
    <source>
        <dbReference type="EMBL" id="OAY67523.1"/>
    </source>
</evidence>
<feature type="region of interest" description="Disordered" evidence="1">
    <location>
        <begin position="19"/>
        <end position="44"/>
    </location>
</feature>
<dbReference type="Gene3D" id="3.80.10.10">
    <property type="entry name" value="Ribonuclease Inhibitor"/>
    <property type="match status" value="3"/>
</dbReference>
<accession>A0A199URU5</accession>
<comment type="caution">
    <text evidence="3">The sequence shown here is derived from an EMBL/GenBank/DDBJ whole genome shotgun (WGS) entry which is preliminary data.</text>
</comment>
<dbReference type="PANTHER" id="PTHR13318">
    <property type="entry name" value="PARTNER OF PAIRED, ISOFORM B-RELATED"/>
    <property type="match status" value="1"/>
</dbReference>
<reference evidence="3 4" key="1">
    <citation type="journal article" date="2016" name="DNA Res.">
        <title>The draft genome of MD-2 pineapple using hybrid error correction of long reads.</title>
        <authorList>
            <person name="Redwan R.M."/>
            <person name="Saidin A."/>
            <person name="Kumar S.V."/>
        </authorList>
    </citation>
    <scope>NUCLEOTIDE SEQUENCE [LARGE SCALE GENOMIC DNA]</scope>
    <source>
        <strain evidence="4">cv. MD2</strain>
        <tissue evidence="3">Leaf</tissue>
    </source>
</reference>
<dbReference type="SUPFAM" id="SSF52047">
    <property type="entry name" value="RNI-like"/>
    <property type="match status" value="3"/>
</dbReference>
<dbReference type="Pfam" id="PF25372">
    <property type="entry name" value="DUF7885"/>
    <property type="match status" value="2"/>
</dbReference>
<sequence>MEEIGDRVTRIQTLTLDLFSNNPSPTPCPGSRSKKRPPSAEETSPFECLSEEILFLILDRLDESSLDKKAFSLVSRSFHAAESRHRRVLRPRRSNLLPSALSRYPSVSHLDLSLCPRVGDAALSAIAGALRSSLRSIDLSRSRLFSQIGLESLAVTCAGLVEIDLSNGTDLSDAAAAAIAKARNLERLWLARCKIMTDMGLGCIAVGCPKLRLLCLKWCLGVTDLGVGLVAVKCKKLRSLDLSYTMITKKCLPAVMQLPCLEDLALAGCLGINDQALLSLKQGCMSLGVLDVSNCQHVTHLGLSSILSRAPGLCQLNLVYFCPVSVQSICIIHKKKLLRFTQSLASSLQQLSKLQSIRLDGCPVTSAGLKAIANSCTSLKELSLSKCSGVTDEGLSSVVVKHKTLMKLDITCCRNITDVSVANITSSCSALTSLRMESCGLVSNEAFRLIGQHCQLLEELDLTDNDVDDEGLKAISRCCKLSSLKIGICLNISDEGLVHVGESCPELRELDLYRSIGVTDKGVSAIASGCCNLQIINLAYCTEITDESLISLSTCYKLNTLEIRGCSRVTSTGLSAIALGCRQITELDLKKCFDVNDAGMLPLARYSQRLRQINLSYCSVTDLGLLVLASTSCLQSITILHLTGVTANGLVAALLSCGSLTKVKLHSSFKSLVSQPLLEHIEARGCLLQWVDKPFQIEMEPNEVWKQQSQD</sequence>
<dbReference type="FunFam" id="3.80.10.10:FF:000276">
    <property type="entry name" value="F-box/LRR-repeat protein 3"/>
    <property type="match status" value="1"/>
</dbReference>
<dbReference type="Proteomes" id="UP000092600">
    <property type="component" value="Unassembled WGS sequence"/>
</dbReference>
<name>A0A199URU5_ANACO</name>
<feature type="non-terminal residue" evidence="3">
    <location>
        <position position="711"/>
    </location>
</feature>
<dbReference type="InterPro" id="IPR006553">
    <property type="entry name" value="Leu-rich_rpt_Cys-con_subtyp"/>
</dbReference>
<feature type="domain" description="F-box/LRR-repeat protein 15-like leucin rich repeat" evidence="2">
    <location>
        <begin position="346"/>
        <end position="451"/>
    </location>
</feature>
<dbReference type="GO" id="GO:0019005">
    <property type="term" value="C:SCF ubiquitin ligase complex"/>
    <property type="evidence" value="ECO:0007669"/>
    <property type="project" value="TreeGrafter"/>
</dbReference>
<evidence type="ECO:0000259" key="2">
    <source>
        <dbReference type="Pfam" id="PF25372"/>
    </source>
</evidence>
<dbReference type="PANTHER" id="PTHR13318:SF37">
    <property type="entry name" value="F-BOX DOMAIN-CONTAINING PROTEIN"/>
    <property type="match status" value="1"/>
</dbReference>
<organism evidence="3 4">
    <name type="scientific">Ananas comosus</name>
    <name type="common">Pineapple</name>
    <name type="synonym">Ananas ananas</name>
    <dbReference type="NCBI Taxonomy" id="4615"/>
    <lineage>
        <taxon>Eukaryota</taxon>
        <taxon>Viridiplantae</taxon>
        <taxon>Streptophyta</taxon>
        <taxon>Embryophyta</taxon>
        <taxon>Tracheophyta</taxon>
        <taxon>Spermatophyta</taxon>
        <taxon>Magnoliopsida</taxon>
        <taxon>Liliopsida</taxon>
        <taxon>Poales</taxon>
        <taxon>Bromeliaceae</taxon>
        <taxon>Bromelioideae</taxon>
        <taxon>Ananas</taxon>
    </lineage>
</organism>